<comment type="caution">
    <text evidence="1">The sequence shown here is derived from an EMBL/GenBank/DDBJ whole genome shotgun (WGS) entry which is preliminary data.</text>
</comment>
<reference evidence="1 2" key="1">
    <citation type="submission" date="2019-02" db="EMBL/GenBank/DDBJ databases">
        <title>Investigation of anaerobic lignin degradation for improved lignocellulosic biofuels.</title>
        <authorList>
            <person name="Deangelis K."/>
        </authorList>
    </citation>
    <scope>NUCLEOTIDE SEQUENCE [LARGE SCALE GENOMIC DNA]</scope>
    <source>
        <strain evidence="1 2">159R</strain>
    </source>
</reference>
<dbReference type="Proteomes" id="UP000294555">
    <property type="component" value="Unassembled WGS sequence"/>
</dbReference>
<keyword evidence="2" id="KW-1185">Reference proteome</keyword>
<name>A0A4R1NGP4_9GAMM</name>
<dbReference type="EMBL" id="SJOI01000001">
    <property type="protein sequence ID" value="TCL06732.1"/>
    <property type="molecule type" value="Genomic_DNA"/>
</dbReference>
<proteinExistence type="predicted"/>
<organism evidence="1 2">
    <name type="scientific">Sodalis ligni</name>
    <dbReference type="NCBI Taxonomy" id="2697027"/>
    <lineage>
        <taxon>Bacteria</taxon>
        <taxon>Pseudomonadati</taxon>
        <taxon>Pseudomonadota</taxon>
        <taxon>Gammaproteobacteria</taxon>
        <taxon>Enterobacterales</taxon>
        <taxon>Bruguierivoracaceae</taxon>
        <taxon>Sodalis</taxon>
    </lineage>
</organism>
<protein>
    <submittedName>
        <fullName evidence="1">Uncharacterized protein</fullName>
    </submittedName>
</protein>
<evidence type="ECO:0000313" key="2">
    <source>
        <dbReference type="Proteomes" id="UP000294555"/>
    </source>
</evidence>
<dbReference type="RefSeq" id="WP_132926366.1">
    <property type="nucleotide sequence ID" value="NZ_SJOI01000001.1"/>
</dbReference>
<dbReference type="AlphaFoldDB" id="A0A4R1NGP4"/>
<gene>
    <name evidence="1" type="ORF">EZJ58_5022</name>
</gene>
<evidence type="ECO:0000313" key="1">
    <source>
        <dbReference type="EMBL" id="TCL06732.1"/>
    </source>
</evidence>
<sequence>MDINNCTNSNTASGQESAIISHNSNLPKRFELLINNLESVNNRTDKAGIKDFIHFSKYNLEKINSSLMSVSNPQEVLELIQQASRPCLIIKDEIELGGGSMSYILQEEGKLEDSLKSLKDRLQIDIGIQTPEEAPLSTEEKVIREALRIGKQIEEKIPETTKRIEEETKRSLNKVEKETNRLGKRIGKHFR</sequence>
<accession>A0A4R1NGP4</accession>